<evidence type="ECO:0000313" key="1">
    <source>
        <dbReference type="EMBL" id="PKQ62674.1"/>
    </source>
</evidence>
<comment type="caution">
    <text evidence="1">The sequence shown here is derived from an EMBL/GenBank/DDBJ whole genome shotgun (WGS) entry which is preliminary data.</text>
</comment>
<sequence>MSAVYRELTKIKELIEELGFTISYPYDDLLFVDSNAFLIQFDDANLNSFFLHFNDHLSQEVQTELKDRITSSSSEKGLKINPKGQFQLKQKEGRDNEVELKFIL</sequence>
<dbReference type="RefSeq" id="WP_101311052.1">
    <property type="nucleotide sequence ID" value="NZ_MVDE01000033.1"/>
</dbReference>
<dbReference type="EMBL" id="MVDE01000033">
    <property type="protein sequence ID" value="PKQ62674.1"/>
    <property type="molecule type" value="Genomic_DNA"/>
</dbReference>
<dbReference type="AlphaFoldDB" id="A0A2N3HX90"/>
<proteinExistence type="predicted"/>
<keyword evidence="2" id="KW-1185">Reference proteome</keyword>
<name>A0A2N3HX90_9BACT</name>
<dbReference type="Proteomes" id="UP000233618">
    <property type="component" value="Unassembled WGS sequence"/>
</dbReference>
<gene>
    <name evidence="1" type="ORF">BZG01_16995</name>
</gene>
<protein>
    <submittedName>
        <fullName evidence="1">Uncharacterized protein</fullName>
    </submittedName>
</protein>
<accession>A0A2N3HX90</accession>
<organism evidence="1 2">
    <name type="scientific">Labilibaculum manganireducens</name>
    <dbReference type="NCBI Taxonomy" id="1940525"/>
    <lineage>
        <taxon>Bacteria</taxon>
        <taxon>Pseudomonadati</taxon>
        <taxon>Bacteroidota</taxon>
        <taxon>Bacteroidia</taxon>
        <taxon>Marinilabiliales</taxon>
        <taxon>Marinifilaceae</taxon>
        <taxon>Labilibaculum</taxon>
    </lineage>
</organism>
<evidence type="ECO:0000313" key="2">
    <source>
        <dbReference type="Proteomes" id="UP000233618"/>
    </source>
</evidence>
<reference evidence="1 2" key="1">
    <citation type="journal article" date="2017" name="Front. Microbiol.">
        <title>Labilibaculum manganireducens gen. nov., sp. nov. and Labilibaculum filiforme sp. nov., Novel Bacteroidetes Isolated from Subsurface Sediments of the Baltic Sea.</title>
        <authorList>
            <person name="Vandieken V."/>
            <person name="Marshall I.P."/>
            <person name="Niemann H."/>
            <person name="Engelen B."/>
            <person name="Cypionka H."/>
        </authorList>
    </citation>
    <scope>NUCLEOTIDE SEQUENCE [LARGE SCALE GENOMIC DNA]</scope>
    <source>
        <strain evidence="1 2">59.10-2M</strain>
    </source>
</reference>